<dbReference type="GeneID" id="96289506"/>
<evidence type="ECO:0000313" key="2">
    <source>
        <dbReference type="EMBL" id="GGY22670.1"/>
    </source>
</evidence>
<protein>
    <recommendedName>
        <fullName evidence="1">DUF4240 domain-containing protein</fullName>
    </recommendedName>
</protein>
<dbReference type="RefSeq" id="WP_161249073.1">
    <property type="nucleotide sequence ID" value="NZ_BMUU01000002.1"/>
</dbReference>
<proteinExistence type="predicted"/>
<comment type="caution">
    <text evidence="2">The sequence shown here is derived from an EMBL/GenBank/DDBJ whole genome shotgun (WGS) entry which is preliminary data.</text>
</comment>
<keyword evidence="3" id="KW-1185">Reference proteome</keyword>
<feature type="domain" description="DUF4240" evidence="1">
    <location>
        <begin position="1"/>
        <end position="130"/>
    </location>
</feature>
<name>A0ABQ2ZTS5_9ACTN</name>
<dbReference type="Proteomes" id="UP000600946">
    <property type="component" value="Unassembled WGS sequence"/>
</dbReference>
<reference evidence="3" key="1">
    <citation type="journal article" date="2019" name="Int. J. Syst. Evol. Microbiol.">
        <title>The Global Catalogue of Microorganisms (GCM) 10K type strain sequencing project: providing services to taxonomists for standard genome sequencing and annotation.</title>
        <authorList>
            <consortium name="The Broad Institute Genomics Platform"/>
            <consortium name="The Broad Institute Genome Sequencing Center for Infectious Disease"/>
            <person name="Wu L."/>
            <person name="Ma J."/>
        </authorList>
    </citation>
    <scope>NUCLEOTIDE SEQUENCE [LARGE SCALE GENOMIC DNA]</scope>
    <source>
        <strain evidence="3">JCM 4594</strain>
    </source>
</reference>
<dbReference type="Pfam" id="PF14024">
    <property type="entry name" value="DUF4240"/>
    <property type="match status" value="1"/>
</dbReference>
<sequence length="177" mass="19324">MDTAELWQLIDDARAQVPHGGDAEAVAARASSLLAERPAGEIRAAQQVLWDLMSRSYTAPLWAAAYTINGGCSDDGFDYFRGWLIAQGREAYEAAVSDPDSLAGLAAVREAAVTWEELECEPVLAIAWDAHLKATGQELPGDCFTIDYPLLDPEWDFDFDDADEVARRLPRTAALHA</sequence>
<gene>
    <name evidence="2" type="ORF">GCM10010326_15050</name>
</gene>
<organism evidence="2 3">
    <name type="scientific">Streptomyces xanthochromogenes</name>
    <dbReference type="NCBI Taxonomy" id="67384"/>
    <lineage>
        <taxon>Bacteria</taxon>
        <taxon>Bacillati</taxon>
        <taxon>Actinomycetota</taxon>
        <taxon>Actinomycetes</taxon>
        <taxon>Kitasatosporales</taxon>
        <taxon>Streptomycetaceae</taxon>
        <taxon>Streptomyces</taxon>
    </lineage>
</organism>
<evidence type="ECO:0000259" key="1">
    <source>
        <dbReference type="Pfam" id="PF14024"/>
    </source>
</evidence>
<dbReference type="InterPro" id="IPR025334">
    <property type="entry name" value="DUF4240"/>
</dbReference>
<evidence type="ECO:0000313" key="3">
    <source>
        <dbReference type="Proteomes" id="UP000600946"/>
    </source>
</evidence>
<dbReference type="EMBL" id="BMUU01000002">
    <property type="protein sequence ID" value="GGY22670.1"/>
    <property type="molecule type" value="Genomic_DNA"/>
</dbReference>
<accession>A0ABQ2ZTS5</accession>